<name>A0A8S5QF70_9CAUD</name>
<organism evidence="1">
    <name type="scientific">Siphoviridae sp. ctbvd11</name>
    <dbReference type="NCBI Taxonomy" id="2825567"/>
    <lineage>
        <taxon>Viruses</taxon>
        <taxon>Duplodnaviria</taxon>
        <taxon>Heunggongvirae</taxon>
        <taxon>Uroviricota</taxon>
        <taxon>Caudoviricetes</taxon>
    </lineage>
</organism>
<proteinExistence type="predicted"/>
<sequence length="35" mass="3976">MDNKMNMLKETLGEDGLDRLAGLSAKCFIIKKEDF</sequence>
<reference evidence="1" key="1">
    <citation type="journal article" date="2021" name="Proc. Natl. Acad. Sci. U.S.A.">
        <title>A Catalog of Tens of Thousands of Viruses from Human Metagenomes Reveals Hidden Associations with Chronic Diseases.</title>
        <authorList>
            <person name="Tisza M.J."/>
            <person name="Buck C.B."/>
        </authorList>
    </citation>
    <scope>NUCLEOTIDE SEQUENCE</scope>
    <source>
        <strain evidence="1">Ctbvd11</strain>
    </source>
</reference>
<dbReference type="EMBL" id="BK015636">
    <property type="protein sequence ID" value="DAE17180.1"/>
    <property type="molecule type" value="Genomic_DNA"/>
</dbReference>
<protein>
    <submittedName>
        <fullName evidence="1">Uncharacterized protein</fullName>
    </submittedName>
</protein>
<accession>A0A8S5QF70</accession>
<evidence type="ECO:0000313" key="1">
    <source>
        <dbReference type="EMBL" id="DAE17180.1"/>
    </source>
</evidence>